<dbReference type="Proteomes" id="UP000054363">
    <property type="component" value="Unassembled WGS sequence"/>
</dbReference>
<dbReference type="OrthoDB" id="5432325at2"/>
<gene>
    <name evidence="3" type="ORF">IDSA_10770</name>
</gene>
<dbReference type="EMBL" id="JPER01000006">
    <property type="protein sequence ID" value="KFZ30233.1"/>
    <property type="molecule type" value="Genomic_DNA"/>
</dbReference>
<organism evidence="3 4">
    <name type="scientific">Pseudidiomarina salinarum</name>
    <dbReference type="NCBI Taxonomy" id="435908"/>
    <lineage>
        <taxon>Bacteria</taxon>
        <taxon>Pseudomonadati</taxon>
        <taxon>Pseudomonadota</taxon>
        <taxon>Gammaproteobacteria</taxon>
        <taxon>Alteromonadales</taxon>
        <taxon>Idiomarinaceae</taxon>
        <taxon>Pseudidiomarina</taxon>
    </lineage>
</organism>
<proteinExistence type="predicted"/>
<evidence type="ECO:0000259" key="2">
    <source>
        <dbReference type="Pfam" id="PF16537"/>
    </source>
</evidence>
<reference evidence="3 4" key="1">
    <citation type="submission" date="2014-06" db="EMBL/GenBank/DDBJ databases">
        <title>The draft genome sequence of Idiomarina salinarum ISL-52.</title>
        <authorList>
            <person name="Du J."/>
            <person name="Shao Z."/>
        </authorList>
    </citation>
    <scope>NUCLEOTIDE SEQUENCE [LARGE SCALE GENOMIC DNA]</scope>
    <source>
        <strain evidence="3 4">ISL-52</strain>
    </source>
</reference>
<protein>
    <recommendedName>
        <fullName evidence="2">Type II secretion system protein GspB C-terminal domain-containing protein</fullName>
    </recommendedName>
</protein>
<feature type="transmembrane region" description="Helical" evidence="1">
    <location>
        <begin position="36"/>
        <end position="56"/>
    </location>
</feature>
<dbReference type="RefSeq" id="WP_034776606.1">
    <property type="nucleotide sequence ID" value="NZ_JPER01000006.1"/>
</dbReference>
<keyword evidence="1" id="KW-0472">Membrane</keyword>
<dbReference type="GO" id="GO:0015627">
    <property type="term" value="C:type II protein secretion system complex"/>
    <property type="evidence" value="ECO:0007669"/>
    <property type="project" value="InterPro"/>
</dbReference>
<evidence type="ECO:0000313" key="3">
    <source>
        <dbReference type="EMBL" id="KFZ30233.1"/>
    </source>
</evidence>
<accession>A0A094L680</accession>
<evidence type="ECO:0000256" key="1">
    <source>
        <dbReference type="SAM" id="Phobius"/>
    </source>
</evidence>
<keyword evidence="1" id="KW-1133">Transmembrane helix</keyword>
<dbReference type="STRING" id="435908.IDSA_10770"/>
<keyword evidence="4" id="KW-1185">Reference proteome</keyword>
<sequence length="228" mass="24724">MSSVLKALRNQSSPLLQERPPVWLSSAVDTSPGRSWRWLALALVVVAAGIGGWLLADRQTQEVITEPVVTTVASSRYQLGAIPQVRQPTLPAAVAEASSQPAVMQSRGAEQPALPQAINLNDVSPELLNAFEDAVAATDGDDAGRNSVVPDLRDLDLSFQRSIPAFTYDGHQYSSRDSSRWVVLGGNRLFEGDSWQGLTVVRIAPAYLVLSKNYQAFQQPALEDWTSP</sequence>
<dbReference type="Pfam" id="PF16537">
    <property type="entry name" value="T2SSB"/>
    <property type="match status" value="1"/>
</dbReference>
<evidence type="ECO:0000313" key="4">
    <source>
        <dbReference type="Proteomes" id="UP000054363"/>
    </source>
</evidence>
<dbReference type="InterPro" id="IPR032389">
    <property type="entry name" value="GspB_C"/>
</dbReference>
<feature type="domain" description="Type II secretion system protein GspB C-terminal" evidence="2">
    <location>
        <begin position="163"/>
        <end position="221"/>
    </location>
</feature>
<dbReference type="eggNOG" id="COG3267">
    <property type="taxonomic scope" value="Bacteria"/>
</dbReference>
<keyword evidence="1" id="KW-0812">Transmembrane</keyword>
<comment type="caution">
    <text evidence="3">The sequence shown here is derived from an EMBL/GenBank/DDBJ whole genome shotgun (WGS) entry which is preliminary data.</text>
</comment>
<dbReference type="AlphaFoldDB" id="A0A094L680"/>
<name>A0A094L680_9GAMM</name>